<dbReference type="PANTHER" id="PTHR30055">
    <property type="entry name" value="HTH-TYPE TRANSCRIPTIONAL REGULATOR RUTR"/>
    <property type="match status" value="1"/>
</dbReference>
<proteinExistence type="predicted"/>
<dbReference type="AlphaFoldDB" id="A0A512PCF2"/>
<feature type="domain" description="HTH tetR-type" evidence="6">
    <location>
        <begin position="1"/>
        <end position="55"/>
    </location>
</feature>
<dbReference type="EMBL" id="BKAL01000004">
    <property type="protein sequence ID" value="GEP68878.1"/>
    <property type="molecule type" value="Genomic_DNA"/>
</dbReference>
<reference evidence="7 8" key="1">
    <citation type="submission" date="2019-07" db="EMBL/GenBank/DDBJ databases">
        <title>Whole genome shotgun sequence of Cellulomonas soli NBRC 109434.</title>
        <authorList>
            <person name="Hosoyama A."/>
            <person name="Uohara A."/>
            <person name="Ohji S."/>
            <person name="Ichikawa N."/>
        </authorList>
    </citation>
    <scope>NUCLEOTIDE SEQUENCE [LARGE SCALE GENOMIC DNA]</scope>
    <source>
        <strain evidence="7 8">NBRC 109434</strain>
    </source>
</reference>
<gene>
    <name evidence="7" type="ORF">CSO01_15930</name>
</gene>
<dbReference type="PANTHER" id="PTHR30055:SF238">
    <property type="entry name" value="MYCOFACTOCIN BIOSYNTHESIS TRANSCRIPTIONAL REGULATOR MFTR-RELATED"/>
    <property type="match status" value="1"/>
</dbReference>
<dbReference type="InterPro" id="IPR041347">
    <property type="entry name" value="MftR_C"/>
</dbReference>
<comment type="caution">
    <text evidence="7">The sequence shown here is derived from an EMBL/GenBank/DDBJ whole genome shotgun (WGS) entry which is preliminary data.</text>
</comment>
<dbReference type="Gene3D" id="1.10.357.10">
    <property type="entry name" value="Tetracycline Repressor, domain 2"/>
    <property type="match status" value="1"/>
</dbReference>
<dbReference type="GO" id="GO:0003700">
    <property type="term" value="F:DNA-binding transcription factor activity"/>
    <property type="evidence" value="ECO:0007669"/>
    <property type="project" value="TreeGrafter"/>
</dbReference>
<protein>
    <submittedName>
        <fullName evidence="7">TetR family transcriptional regulator</fullName>
    </submittedName>
</protein>
<feature type="region of interest" description="Disordered" evidence="5">
    <location>
        <begin position="169"/>
        <end position="191"/>
    </location>
</feature>
<dbReference type="GO" id="GO:0000976">
    <property type="term" value="F:transcription cis-regulatory region binding"/>
    <property type="evidence" value="ECO:0007669"/>
    <property type="project" value="TreeGrafter"/>
</dbReference>
<feature type="DNA-binding region" description="H-T-H motif" evidence="4">
    <location>
        <begin position="18"/>
        <end position="37"/>
    </location>
</feature>
<evidence type="ECO:0000313" key="8">
    <source>
        <dbReference type="Proteomes" id="UP000321798"/>
    </source>
</evidence>
<organism evidence="7 8">
    <name type="scientific">Cellulomonas soli</name>
    <dbReference type="NCBI Taxonomy" id="931535"/>
    <lineage>
        <taxon>Bacteria</taxon>
        <taxon>Bacillati</taxon>
        <taxon>Actinomycetota</taxon>
        <taxon>Actinomycetes</taxon>
        <taxon>Micrococcales</taxon>
        <taxon>Cellulomonadaceae</taxon>
        <taxon>Cellulomonas</taxon>
    </lineage>
</organism>
<keyword evidence="8" id="KW-1185">Reference proteome</keyword>
<dbReference type="InterPro" id="IPR009057">
    <property type="entry name" value="Homeodomain-like_sf"/>
</dbReference>
<evidence type="ECO:0000256" key="2">
    <source>
        <dbReference type="ARBA" id="ARBA00023125"/>
    </source>
</evidence>
<keyword evidence="2 4" id="KW-0238">DNA-binding</keyword>
<evidence type="ECO:0000313" key="7">
    <source>
        <dbReference type="EMBL" id="GEP68878.1"/>
    </source>
</evidence>
<dbReference type="Pfam" id="PF00440">
    <property type="entry name" value="TetR_N"/>
    <property type="match status" value="1"/>
</dbReference>
<dbReference type="PRINTS" id="PR00455">
    <property type="entry name" value="HTHTETR"/>
</dbReference>
<evidence type="ECO:0000256" key="5">
    <source>
        <dbReference type="SAM" id="MobiDB-lite"/>
    </source>
</evidence>
<dbReference type="Proteomes" id="UP000321798">
    <property type="component" value="Unassembled WGS sequence"/>
</dbReference>
<dbReference type="InterPro" id="IPR050109">
    <property type="entry name" value="HTH-type_TetR-like_transc_reg"/>
</dbReference>
<evidence type="ECO:0000256" key="1">
    <source>
        <dbReference type="ARBA" id="ARBA00023015"/>
    </source>
</evidence>
<accession>A0A512PCF2</accession>
<keyword evidence="3" id="KW-0804">Transcription</keyword>
<name>A0A512PCF2_9CELL</name>
<keyword evidence="1" id="KW-0805">Transcription regulation</keyword>
<dbReference type="Pfam" id="PF17754">
    <property type="entry name" value="TetR_C_14"/>
    <property type="match status" value="1"/>
</dbReference>
<dbReference type="PROSITE" id="PS01081">
    <property type="entry name" value="HTH_TETR_1"/>
    <property type="match status" value="1"/>
</dbReference>
<evidence type="ECO:0000256" key="3">
    <source>
        <dbReference type="ARBA" id="ARBA00023163"/>
    </source>
</evidence>
<dbReference type="InterPro" id="IPR001647">
    <property type="entry name" value="HTH_TetR"/>
</dbReference>
<sequence length="191" mass="20537">MTVAALELYAERGFDQTTVQDIAARAGVTERTFFRHFADKREVLFDGSAGLQQTVVDTIAAAPEGTRPLDAVGTAMERAAARLEERRDFARLRASVVAAHPSLHERELLKLAALATAAADALRERGVPALAATLVAETGVTVFRVAFERWVGGVTKDFAPHIREALAELESQAGAPRNRPPHESAVAGDVR</sequence>
<dbReference type="PROSITE" id="PS50977">
    <property type="entry name" value="HTH_TETR_2"/>
    <property type="match status" value="1"/>
</dbReference>
<dbReference type="InterPro" id="IPR023772">
    <property type="entry name" value="DNA-bd_HTH_TetR-type_CS"/>
</dbReference>
<evidence type="ECO:0000259" key="6">
    <source>
        <dbReference type="PROSITE" id="PS50977"/>
    </source>
</evidence>
<dbReference type="SUPFAM" id="SSF46689">
    <property type="entry name" value="Homeodomain-like"/>
    <property type="match status" value="1"/>
</dbReference>
<evidence type="ECO:0000256" key="4">
    <source>
        <dbReference type="PROSITE-ProRule" id="PRU00335"/>
    </source>
</evidence>